<protein>
    <submittedName>
        <fullName evidence="1">Uncharacterized protein</fullName>
    </submittedName>
</protein>
<dbReference type="Proteomes" id="UP000318050">
    <property type="component" value="Unassembled WGS sequence"/>
</dbReference>
<evidence type="ECO:0000313" key="2">
    <source>
        <dbReference type="Proteomes" id="UP000318050"/>
    </source>
</evidence>
<name>A0A560IH30_9PROT</name>
<proteinExistence type="predicted"/>
<sequence length="167" mass="18192">MIDPRKPTPLGASILTAFARAVAKQWVCEDQDGFVHIDVLAKATGLSNRTAVGAVGHLVKTGYLQPVEGKLILSDNPNTSRWIGWFAPTSQLGQWLVSNSIVPSDIVSGLFPHTAGWQDEHIDAFATEDSMDPYKVFQWGKTALQPDDRDAAAEAAHKRTLALLWGN</sequence>
<gene>
    <name evidence="1" type="ORF">FBZ92_113104</name>
</gene>
<dbReference type="EMBL" id="VITT01000013">
    <property type="protein sequence ID" value="TWB56110.1"/>
    <property type="molecule type" value="Genomic_DNA"/>
</dbReference>
<reference evidence="1 2" key="1">
    <citation type="submission" date="2019-06" db="EMBL/GenBank/DDBJ databases">
        <title>Genomic Encyclopedia of Type Strains, Phase IV (KMG-V): Genome sequencing to study the core and pangenomes of soil and plant-associated prokaryotes.</title>
        <authorList>
            <person name="Whitman W."/>
        </authorList>
    </citation>
    <scope>NUCLEOTIDE SEQUENCE [LARGE SCALE GENOMIC DNA]</scope>
    <source>
        <strain evidence="1 2">BR 11140</strain>
    </source>
</reference>
<accession>A0A560IH30</accession>
<comment type="caution">
    <text evidence="1">The sequence shown here is derived from an EMBL/GenBank/DDBJ whole genome shotgun (WGS) entry which is preliminary data.</text>
</comment>
<dbReference type="AlphaFoldDB" id="A0A560IH30"/>
<organism evidence="1 2">
    <name type="scientific">Nitrospirillum amazonense</name>
    <dbReference type="NCBI Taxonomy" id="28077"/>
    <lineage>
        <taxon>Bacteria</taxon>
        <taxon>Pseudomonadati</taxon>
        <taxon>Pseudomonadota</taxon>
        <taxon>Alphaproteobacteria</taxon>
        <taxon>Rhodospirillales</taxon>
        <taxon>Azospirillaceae</taxon>
        <taxon>Nitrospirillum</taxon>
    </lineage>
</organism>
<evidence type="ECO:0000313" key="1">
    <source>
        <dbReference type="EMBL" id="TWB56110.1"/>
    </source>
</evidence>